<name>A0A6J7ZZH4_MYTCO</name>
<dbReference type="Gene3D" id="3.30.420.10">
    <property type="entry name" value="Ribonuclease H-like superfamily/Ribonuclease H"/>
    <property type="match status" value="1"/>
</dbReference>
<dbReference type="InterPro" id="IPR050951">
    <property type="entry name" value="Retrovirus_Pol_polyprotein"/>
</dbReference>
<dbReference type="SUPFAM" id="SSF53098">
    <property type="entry name" value="Ribonuclease H-like"/>
    <property type="match status" value="1"/>
</dbReference>
<accession>A0A6J7ZZH4</accession>
<dbReference type="Proteomes" id="UP000507470">
    <property type="component" value="Unassembled WGS sequence"/>
</dbReference>
<dbReference type="EMBL" id="CACVKT020000346">
    <property type="protein sequence ID" value="CAC5358371.1"/>
    <property type="molecule type" value="Genomic_DNA"/>
</dbReference>
<evidence type="ECO:0000313" key="3">
    <source>
        <dbReference type="Proteomes" id="UP000507470"/>
    </source>
</evidence>
<dbReference type="PANTHER" id="PTHR37984:SF5">
    <property type="entry name" value="PROTEIN NYNRIN-LIKE"/>
    <property type="match status" value="1"/>
</dbReference>
<dbReference type="InterPro" id="IPR001584">
    <property type="entry name" value="Integrase_cat-core"/>
</dbReference>
<dbReference type="InterPro" id="IPR012337">
    <property type="entry name" value="RNaseH-like_sf"/>
</dbReference>
<dbReference type="GO" id="GO:0015074">
    <property type="term" value="P:DNA integration"/>
    <property type="evidence" value="ECO:0007669"/>
    <property type="project" value="InterPro"/>
</dbReference>
<organism evidence="2 3">
    <name type="scientific">Mytilus coruscus</name>
    <name type="common">Sea mussel</name>
    <dbReference type="NCBI Taxonomy" id="42192"/>
    <lineage>
        <taxon>Eukaryota</taxon>
        <taxon>Metazoa</taxon>
        <taxon>Spiralia</taxon>
        <taxon>Lophotrochozoa</taxon>
        <taxon>Mollusca</taxon>
        <taxon>Bivalvia</taxon>
        <taxon>Autobranchia</taxon>
        <taxon>Pteriomorphia</taxon>
        <taxon>Mytilida</taxon>
        <taxon>Mytiloidea</taxon>
        <taxon>Mytilidae</taxon>
        <taxon>Mytilinae</taxon>
        <taxon>Mytilus</taxon>
    </lineage>
</organism>
<dbReference type="GO" id="GO:0003676">
    <property type="term" value="F:nucleic acid binding"/>
    <property type="evidence" value="ECO:0007669"/>
    <property type="project" value="InterPro"/>
</dbReference>
<dbReference type="PANTHER" id="PTHR37984">
    <property type="entry name" value="PROTEIN CBG26694"/>
    <property type="match status" value="1"/>
</dbReference>
<dbReference type="PROSITE" id="PS50994">
    <property type="entry name" value="INTEGRASE"/>
    <property type="match status" value="1"/>
</dbReference>
<protein>
    <recommendedName>
        <fullName evidence="1">Integrase catalytic domain-containing protein</fullName>
    </recommendedName>
</protein>
<evidence type="ECO:0000259" key="1">
    <source>
        <dbReference type="PROSITE" id="PS50994"/>
    </source>
</evidence>
<dbReference type="Pfam" id="PF00665">
    <property type="entry name" value="rve"/>
    <property type="match status" value="1"/>
</dbReference>
<feature type="domain" description="Integrase catalytic" evidence="1">
    <location>
        <begin position="29"/>
        <end position="191"/>
    </location>
</feature>
<dbReference type="OrthoDB" id="6145101at2759"/>
<dbReference type="InterPro" id="IPR036397">
    <property type="entry name" value="RNaseH_sf"/>
</dbReference>
<keyword evidence="3" id="KW-1185">Reference proteome</keyword>
<proteinExistence type="predicted"/>
<reference evidence="2 3" key="1">
    <citation type="submission" date="2020-06" db="EMBL/GenBank/DDBJ databases">
        <authorList>
            <person name="Li R."/>
            <person name="Bekaert M."/>
        </authorList>
    </citation>
    <scope>NUCLEOTIDE SEQUENCE [LARGE SCALE GENOMIC DNA]</scope>
    <source>
        <strain evidence="3">wild</strain>
    </source>
</reference>
<dbReference type="AlphaFoldDB" id="A0A6J7ZZH4"/>
<gene>
    <name evidence="2" type="ORF">MCOR_1649</name>
</gene>
<sequence>MYTDIKTYIKTCEICKRSKRDTHSHPVQLKPMPIKKVFSRWHMDIYELPETSEKYLYLLLVVDSGPKWCEPFPMRTQEASEVASILFRETIARFGAPHCIVSDQGANFRSKLVSALHELLQIKRHYTSSYHPQTNAACERMKFFIVQTLRTQLEKQIDWLNLIAPIMMAYRMTTATQSTQYSPFHLLFGQEMIAPFDVA</sequence>
<evidence type="ECO:0000313" key="2">
    <source>
        <dbReference type="EMBL" id="CAC5358371.1"/>
    </source>
</evidence>